<evidence type="ECO:0000259" key="1">
    <source>
        <dbReference type="Pfam" id="PF22483"/>
    </source>
</evidence>
<evidence type="ECO:0000313" key="3">
    <source>
        <dbReference type="Proteomes" id="UP000494216"/>
    </source>
</evidence>
<protein>
    <recommendedName>
        <fullName evidence="1">Transposase for insertion sequence element IS21-like C-terminal domain-containing protein</fullName>
    </recommendedName>
</protein>
<organism evidence="2 3">
    <name type="scientific">Candidatus Methylobacter favarea</name>
    <dbReference type="NCBI Taxonomy" id="2707345"/>
    <lineage>
        <taxon>Bacteria</taxon>
        <taxon>Pseudomonadati</taxon>
        <taxon>Pseudomonadota</taxon>
        <taxon>Gammaproteobacteria</taxon>
        <taxon>Methylococcales</taxon>
        <taxon>Methylococcaceae</taxon>
        <taxon>Methylobacter</taxon>
    </lineage>
</organism>
<reference evidence="2 3" key="1">
    <citation type="submission" date="2020-02" db="EMBL/GenBank/DDBJ databases">
        <authorList>
            <person name="Hogendoorn C."/>
        </authorList>
    </citation>
    <scope>NUCLEOTIDE SEQUENCE [LARGE SCALE GENOMIC DNA]</scope>
    <source>
        <strain evidence="2">METHB21</strain>
    </source>
</reference>
<accession>A0A8S0XHK1</accession>
<feature type="domain" description="Transposase for insertion sequence element IS21-like C-terminal" evidence="1">
    <location>
        <begin position="7"/>
        <end position="62"/>
    </location>
</feature>
<dbReference type="EMBL" id="CADCXN010000036">
    <property type="protein sequence ID" value="CAA9889801.1"/>
    <property type="molecule type" value="Genomic_DNA"/>
</dbReference>
<dbReference type="Proteomes" id="UP000494216">
    <property type="component" value="Unassembled WGS sequence"/>
</dbReference>
<sequence length="64" mass="7391">MDYSELSLKVTRSSTLEVKKVLYTVPSRMIGETVRVPVYHDRLAFYREQALTATLPRVYLKAAQ</sequence>
<proteinExistence type="predicted"/>
<name>A0A8S0XHK1_9GAMM</name>
<evidence type="ECO:0000313" key="2">
    <source>
        <dbReference type="EMBL" id="CAA9889801.1"/>
    </source>
</evidence>
<dbReference type="AlphaFoldDB" id="A0A8S0XHK1"/>
<comment type="caution">
    <text evidence="2">The sequence shown here is derived from an EMBL/GenBank/DDBJ whole genome shotgun (WGS) entry which is preliminary data.</text>
</comment>
<dbReference type="RefSeq" id="WP_174624783.1">
    <property type="nucleotide sequence ID" value="NZ_CADCXN010000036.1"/>
</dbReference>
<dbReference type="InterPro" id="IPR054353">
    <property type="entry name" value="IstA-like_C"/>
</dbReference>
<keyword evidence="3" id="KW-1185">Reference proteome</keyword>
<dbReference type="Pfam" id="PF22483">
    <property type="entry name" value="Mu-transpos_C_2"/>
    <property type="match status" value="1"/>
</dbReference>
<gene>
    <name evidence="2" type="ORF">METHB2_1300001</name>
</gene>